<keyword evidence="5" id="KW-0732">Signal</keyword>
<evidence type="ECO:0000256" key="8">
    <source>
        <dbReference type="ARBA" id="ARBA00023145"/>
    </source>
</evidence>
<dbReference type="PANTHER" id="PTHR45953">
    <property type="entry name" value="IDURONATE 2-SULFATASE"/>
    <property type="match status" value="1"/>
</dbReference>
<comment type="function">
    <text evidence="13">Lysosomal enzyme involved in the degradation pathway of dermatan sulfate and heparan sulfate.</text>
</comment>
<evidence type="ECO:0000256" key="5">
    <source>
        <dbReference type="ARBA" id="ARBA00022729"/>
    </source>
</evidence>
<dbReference type="InterPro" id="IPR024607">
    <property type="entry name" value="Sulfatase_CS"/>
</dbReference>
<keyword evidence="8" id="KW-0865">Zymogen</keyword>
<dbReference type="GO" id="GO:0043202">
    <property type="term" value="C:lysosomal lumen"/>
    <property type="evidence" value="ECO:0007669"/>
    <property type="project" value="UniProtKB-ARBA"/>
</dbReference>
<dbReference type="GO" id="GO:1901136">
    <property type="term" value="P:carbohydrate derivative catabolic process"/>
    <property type="evidence" value="ECO:0007669"/>
    <property type="project" value="UniProtKB-ARBA"/>
</dbReference>
<dbReference type="InterPro" id="IPR035874">
    <property type="entry name" value="IDS"/>
</dbReference>
<comment type="catalytic activity">
    <reaction evidence="12">
        <text>Hydrolysis of the 2-sulfate groups of the L-iduronate 2-sulfate units of dermatan sulfate, heparan sulfate and heparin.</text>
        <dbReference type="EC" id="3.1.6.13"/>
    </reaction>
</comment>
<dbReference type="GO" id="GO:0046872">
    <property type="term" value="F:metal ion binding"/>
    <property type="evidence" value="ECO:0007669"/>
    <property type="project" value="UniProtKB-KW"/>
</dbReference>
<evidence type="ECO:0000256" key="11">
    <source>
        <dbReference type="ARBA" id="ARBA00023228"/>
    </source>
</evidence>
<keyword evidence="18" id="KW-0472">Membrane</keyword>
<protein>
    <recommendedName>
        <fullName evidence="16">Iduronate 2-sulfatase</fullName>
        <ecNumber evidence="15">3.1.6.13</ecNumber>
    </recommendedName>
    <alternativeName>
        <fullName evidence="17">Alpha-L-iduronate sulfate sulfatase</fullName>
    </alternativeName>
</protein>
<evidence type="ECO:0000256" key="10">
    <source>
        <dbReference type="ARBA" id="ARBA00023180"/>
    </source>
</evidence>
<comment type="caution">
    <text evidence="20">The sequence shown here is derived from an EMBL/GenBank/DDBJ whole genome shotgun (WGS) entry which is preliminary data.</text>
</comment>
<sequence>MAAINEYVLYRRHVLLLVFVAIFVISIAGVAIALLVISPKPDDEEQYFGRKNVLFIVVDDLRPALACYGDKKAITPNIDQLASKGALFKSAYAQQALCAPSRTSFLTSRRPDSLHLYDRGSYWRDTVGNFYTLPQHFKDHGYETISVGKVFHHGSVSNNTDDYPYSWTEYPYRPSTMEYKMKPVCPSPDGELHMNLVCPVDVAGQPEGTLPDIQNTDYAIEYLRNKTKRANKDTPFFLGVGYYKPHIPLKFPKEYLDLYPIDEMDLAPNNTIPSKLPKISWNPWTDIRERDDVKDLNVSFPYGRIPEDFQKLIRQGYYASLSYMDDQLGRLLQVLEDTGYADHTTIVLLGDHGWSLGEHQEWSKYSNFEVAVKVPLIVYIPEYMEDDKRTPFHYDKVLNYVHKSSGNENEKSPVPPTYTPKYQTDELVELVDLFPTLAEIVDIAIPPLCRVYSTIFCSEGLSFYPLIEHLITDPWVDFSWKTATFSQYPRPSLSPRNDSDQPALKDIKYMGYSIRTARFRYTEWVKFDKQHFKPDWPVIISRELYDHKYDTNEMNNVSDNDEYANMVIELSKKIKKGWRYAMPPVMTRFYLFNILSLNMSITFKKANTFEGREVTQIYVIHMKNITLADNDEIYDINTY</sequence>
<evidence type="ECO:0000256" key="9">
    <source>
        <dbReference type="ARBA" id="ARBA00023157"/>
    </source>
</evidence>
<dbReference type="AlphaFoldDB" id="A0AAV4ULZ7"/>
<gene>
    <name evidence="20" type="primary">IDS</name>
    <name evidence="20" type="ORF">CDAR_261</name>
</gene>
<comment type="subcellular location">
    <subcellularLocation>
        <location evidence="2">Lysosome</location>
    </subcellularLocation>
</comment>
<evidence type="ECO:0000313" key="21">
    <source>
        <dbReference type="Proteomes" id="UP001054837"/>
    </source>
</evidence>
<proteinExistence type="inferred from homology"/>
<evidence type="ECO:0000256" key="2">
    <source>
        <dbReference type="ARBA" id="ARBA00004371"/>
    </source>
</evidence>
<dbReference type="Pfam" id="PF00884">
    <property type="entry name" value="Sulfatase"/>
    <property type="match status" value="1"/>
</dbReference>
<evidence type="ECO:0000256" key="17">
    <source>
        <dbReference type="ARBA" id="ARBA00081076"/>
    </source>
</evidence>
<dbReference type="Gene3D" id="3.40.720.10">
    <property type="entry name" value="Alkaline Phosphatase, subunit A"/>
    <property type="match status" value="2"/>
</dbReference>
<evidence type="ECO:0000256" key="1">
    <source>
        <dbReference type="ARBA" id="ARBA00001913"/>
    </source>
</evidence>
<dbReference type="GO" id="GO:0004423">
    <property type="term" value="F:iduronate-2-sulfatase activity"/>
    <property type="evidence" value="ECO:0007669"/>
    <property type="project" value="UniProtKB-EC"/>
</dbReference>
<dbReference type="EMBL" id="BPLQ01011533">
    <property type="protein sequence ID" value="GIY58741.1"/>
    <property type="molecule type" value="Genomic_DNA"/>
</dbReference>
<dbReference type="PANTHER" id="PTHR45953:SF1">
    <property type="entry name" value="IDURONATE 2-SULFATASE"/>
    <property type="match status" value="1"/>
</dbReference>
<feature type="transmembrane region" description="Helical" evidence="18">
    <location>
        <begin position="14"/>
        <end position="37"/>
    </location>
</feature>
<evidence type="ECO:0000256" key="7">
    <source>
        <dbReference type="ARBA" id="ARBA00022837"/>
    </source>
</evidence>
<organism evidence="20 21">
    <name type="scientific">Caerostris darwini</name>
    <dbReference type="NCBI Taxonomy" id="1538125"/>
    <lineage>
        <taxon>Eukaryota</taxon>
        <taxon>Metazoa</taxon>
        <taxon>Ecdysozoa</taxon>
        <taxon>Arthropoda</taxon>
        <taxon>Chelicerata</taxon>
        <taxon>Arachnida</taxon>
        <taxon>Araneae</taxon>
        <taxon>Araneomorphae</taxon>
        <taxon>Entelegynae</taxon>
        <taxon>Araneoidea</taxon>
        <taxon>Araneidae</taxon>
        <taxon>Caerostris</taxon>
    </lineage>
</organism>
<evidence type="ECO:0000256" key="18">
    <source>
        <dbReference type="SAM" id="Phobius"/>
    </source>
</evidence>
<evidence type="ECO:0000256" key="12">
    <source>
        <dbReference type="ARBA" id="ARBA00050460"/>
    </source>
</evidence>
<keyword evidence="7" id="KW-0106">Calcium</keyword>
<evidence type="ECO:0000259" key="19">
    <source>
        <dbReference type="Pfam" id="PF00884"/>
    </source>
</evidence>
<dbReference type="SUPFAM" id="SSF53649">
    <property type="entry name" value="Alkaline phosphatase-like"/>
    <property type="match status" value="1"/>
</dbReference>
<dbReference type="InterPro" id="IPR000917">
    <property type="entry name" value="Sulfatase_N"/>
</dbReference>
<dbReference type="Proteomes" id="UP001054837">
    <property type="component" value="Unassembled WGS sequence"/>
</dbReference>
<keyword evidence="11" id="KW-0458">Lysosome</keyword>
<keyword evidence="4" id="KW-0479">Metal-binding</keyword>
<dbReference type="FunFam" id="3.40.720.10:FF:000027">
    <property type="entry name" value="iduronate 2-sulfatase"/>
    <property type="match status" value="1"/>
</dbReference>
<dbReference type="CDD" id="cd16030">
    <property type="entry name" value="iduronate-2-sulfatase"/>
    <property type="match status" value="1"/>
</dbReference>
<dbReference type="EC" id="3.1.6.13" evidence="15"/>
<evidence type="ECO:0000256" key="16">
    <source>
        <dbReference type="ARBA" id="ARBA00068336"/>
    </source>
</evidence>
<evidence type="ECO:0000256" key="13">
    <source>
        <dbReference type="ARBA" id="ARBA00056350"/>
    </source>
</evidence>
<dbReference type="PROSITE" id="PS00149">
    <property type="entry name" value="SULFATASE_2"/>
    <property type="match status" value="1"/>
</dbReference>
<name>A0AAV4ULZ7_9ARAC</name>
<keyword evidence="6" id="KW-0378">Hydrolase</keyword>
<evidence type="ECO:0000256" key="3">
    <source>
        <dbReference type="ARBA" id="ARBA00008779"/>
    </source>
</evidence>
<keyword evidence="18" id="KW-1133">Transmembrane helix</keyword>
<evidence type="ECO:0000256" key="4">
    <source>
        <dbReference type="ARBA" id="ARBA00022723"/>
    </source>
</evidence>
<keyword evidence="21" id="KW-1185">Reference proteome</keyword>
<comment type="subunit">
    <text evidence="14">Monomer. The 58-kDa mature form is composed of two chains resulting from proteolitic processing, the 42-kDa chain and the 14-kDa chain that remain stably associated and form the 58-kDa intermediate form which is enzymatically active.</text>
</comment>
<feature type="domain" description="Sulfatase N-terminal" evidence="19">
    <location>
        <begin position="51"/>
        <end position="441"/>
    </location>
</feature>
<keyword evidence="18" id="KW-0812">Transmembrane</keyword>
<evidence type="ECO:0000256" key="6">
    <source>
        <dbReference type="ARBA" id="ARBA00022801"/>
    </source>
</evidence>
<accession>A0AAV4ULZ7</accession>
<dbReference type="InterPro" id="IPR017850">
    <property type="entry name" value="Alkaline_phosphatase_core_sf"/>
</dbReference>
<reference evidence="20 21" key="1">
    <citation type="submission" date="2021-06" db="EMBL/GenBank/DDBJ databases">
        <title>Caerostris darwini draft genome.</title>
        <authorList>
            <person name="Kono N."/>
            <person name="Arakawa K."/>
        </authorList>
    </citation>
    <scope>NUCLEOTIDE SEQUENCE [LARGE SCALE GENOMIC DNA]</scope>
</reference>
<comment type="similarity">
    <text evidence="3">Belongs to the sulfatase family.</text>
</comment>
<evidence type="ECO:0000256" key="15">
    <source>
        <dbReference type="ARBA" id="ARBA00066413"/>
    </source>
</evidence>
<evidence type="ECO:0000256" key="14">
    <source>
        <dbReference type="ARBA" id="ARBA00062513"/>
    </source>
</evidence>
<comment type="cofactor">
    <cofactor evidence="1">
        <name>Ca(2+)</name>
        <dbReference type="ChEBI" id="CHEBI:29108"/>
    </cofactor>
</comment>
<evidence type="ECO:0000313" key="20">
    <source>
        <dbReference type="EMBL" id="GIY58741.1"/>
    </source>
</evidence>
<keyword evidence="10" id="KW-0325">Glycoprotein</keyword>
<keyword evidence="9" id="KW-1015">Disulfide bond</keyword>